<dbReference type="EMBL" id="VBOY01000076">
    <property type="protein sequence ID" value="TMQ65085.1"/>
    <property type="molecule type" value="Genomic_DNA"/>
</dbReference>
<evidence type="ECO:0000256" key="1">
    <source>
        <dbReference type="SAM" id="MobiDB-lite"/>
    </source>
</evidence>
<accession>A0A538TNA8</accession>
<feature type="transmembrane region" description="Helical" evidence="2">
    <location>
        <begin position="119"/>
        <end position="137"/>
    </location>
</feature>
<keyword evidence="2" id="KW-0812">Transmembrane</keyword>
<keyword evidence="2" id="KW-1133">Transmembrane helix</keyword>
<gene>
    <name evidence="3" type="ORF">E6K78_08370</name>
</gene>
<organism evidence="3 4">
    <name type="scientific">Eiseniibacteriota bacterium</name>
    <dbReference type="NCBI Taxonomy" id="2212470"/>
    <lineage>
        <taxon>Bacteria</taxon>
        <taxon>Candidatus Eiseniibacteriota</taxon>
    </lineage>
</organism>
<sequence length="233" mass="24217">MHEDIASPLKAWESFYVIVGSSAGALTGLQFVVLTLIGEGGRHRKETISAFGSPNVVHLCAALLVASILSAPWSALTNAGVALAACGVLGVVYSAVVVRRAHRQRGYQPVFEDWLWHTILPPLAYSTLFVTGASLRWSSADALFVVGAAVLLLVFIGIHNAWDTVTYVMAQRGAGSQETESGATGGVEVRAGRGAARDSGPGSSSVSGVASSGESLVSRAPDLVRNSESETPP</sequence>
<evidence type="ECO:0000313" key="4">
    <source>
        <dbReference type="Proteomes" id="UP000316609"/>
    </source>
</evidence>
<feature type="compositionally biased region" description="Low complexity" evidence="1">
    <location>
        <begin position="186"/>
        <end position="218"/>
    </location>
</feature>
<feature type="region of interest" description="Disordered" evidence="1">
    <location>
        <begin position="177"/>
        <end position="233"/>
    </location>
</feature>
<name>A0A538TNA8_UNCEI</name>
<comment type="caution">
    <text evidence="3">The sequence shown here is derived from an EMBL/GenBank/DDBJ whole genome shotgun (WGS) entry which is preliminary data.</text>
</comment>
<feature type="transmembrane region" description="Helical" evidence="2">
    <location>
        <begin position="143"/>
        <end position="162"/>
    </location>
</feature>
<reference evidence="3 4" key="1">
    <citation type="journal article" date="2019" name="Nat. Microbiol.">
        <title>Mediterranean grassland soil C-N compound turnover is dependent on rainfall and depth, and is mediated by genomically divergent microorganisms.</title>
        <authorList>
            <person name="Diamond S."/>
            <person name="Andeer P.F."/>
            <person name="Li Z."/>
            <person name="Crits-Christoph A."/>
            <person name="Burstein D."/>
            <person name="Anantharaman K."/>
            <person name="Lane K.R."/>
            <person name="Thomas B.C."/>
            <person name="Pan C."/>
            <person name="Northen T.R."/>
            <person name="Banfield J.F."/>
        </authorList>
    </citation>
    <scope>NUCLEOTIDE SEQUENCE [LARGE SCALE GENOMIC DNA]</scope>
    <source>
        <strain evidence="3">WS_8</strain>
    </source>
</reference>
<feature type="transmembrane region" description="Helical" evidence="2">
    <location>
        <begin position="79"/>
        <end position="98"/>
    </location>
</feature>
<feature type="transmembrane region" description="Helical" evidence="2">
    <location>
        <begin position="50"/>
        <end position="73"/>
    </location>
</feature>
<feature type="transmembrane region" description="Helical" evidence="2">
    <location>
        <begin position="15"/>
        <end position="38"/>
    </location>
</feature>
<evidence type="ECO:0000256" key="2">
    <source>
        <dbReference type="SAM" id="Phobius"/>
    </source>
</evidence>
<dbReference type="Proteomes" id="UP000316609">
    <property type="component" value="Unassembled WGS sequence"/>
</dbReference>
<keyword evidence="2" id="KW-0472">Membrane</keyword>
<proteinExistence type="predicted"/>
<dbReference type="AlphaFoldDB" id="A0A538TNA8"/>
<protein>
    <submittedName>
        <fullName evidence="3">Uncharacterized protein</fullName>
    </submittedName>
</protein>
<evidence type="ECO:0000313" key="3">
    <source>
        <dbReference type="EMBL" id="TMQ65085.1"/>
    </source>
</evidence>